<reference evidence="1 2" key="1">
    <citation type="submission" date="2020-06" db="EMBL/GenBank/DDBJ databases">
        <title>Nonomuraea sp. SMC257, a novel actinomycete isolated from soil.</title>
        <authorList>
            <person name="Chanama M."/>
        </authorList>
    </citation>
    <scope>NUCLEOTIDE SEQUENCE [LARGE SCALE GENOMIC DNA]</scope>
    <source>
        <strain evidence="1 2">SMC257</strain>
    </source>
</reference>
<dbReference type="RefSeq" id="WP_175595526.1">
    <property type="nucleotide sequence ID" value="NZ_JABWGN010000026.1"/>
</dbReference>
<gene>
    <name evidence="1" type="ORF">HTZ77_42800</name>
</gene>
<accession>A0A7Y6IGZ3</accession>
<dbReference type="AlphaFoldDB" id="A0A7Y6IGZ3"/>
<keyword evidence="2" id="KW-1185">Reference proteome</keyword>
<name>A0A7Y6IGZ3_9ACTN</name>
<sequence length="183" mass="18934">MADNPLIVVPAPTETPGGAGITWCTLSPDGSALALAAYEASGVQDSSADVQADPKTIQLAISGSQQTTLKVTIDGQSADDLFLQIFENGQDRGNVNAGGCWNPCGYSSLAQSWSPLSDPLFSAAYAVKSQASDGWNGAACDAFAAGIVLGLVAASFKEGWQVYDAYERIRSIAWTFVTIGCGS</sequence>
<evidence type="ECO:0000313" key="1">
    <source>
        <dbReference type="EMBL" id="NUW38084.1"/>
    </source>
</evidence>
<dbReference type="Proteomes" id="UP000586042">
    <property type="component" value="Unassembled WGS sequence"/>
</dbReference>
<evidence type="ECO:0000313" key="2">
    <source>
        <dbReference type="Proteomes" id="UP000586042"/>
    </source>
</evidence>
<organism evidence="1 2">
    <name type="scientific">Nonomuraea montanisoli</name>
    <dbReference type="NCBI Taxonomy" id="2741721"/>
    <lineage>
        <taxon>Bacteria</taxon>
        <taxon>Bacillati</taxon>
        <taxon>Actinomycetota</taxon>
        <taxon>Actinomycetes</taxon>
        <taxon>Streptosporangiales</taxon>
        <taxon>Streptosporangiaceae</taxon>
        <taxon>Nonomuraea</taxon>
    </lineage>
</organism>
<proteinExistence type="predicted"/>
<dbReference type="EMBL" id="JABWGN010000026">
    <property type="protein sequence ID" value="NUW38084.1"/>
    <property type="molecule type" value="Genomic_DNA"/>
</dbReference>
<protein>
    <submittedName>
        <fullName evidence="1">Uncharacterized protein</fullName>
    </submittedName>
</protein>
<comment type="caution">
    <text evidence="1">The sequence shown here is derived from an EMBL/GenBank/DDBJ whole genome shotgun (WGS) entry which is preliminary data.</text>
</comment>